<keyword evidence="1" id="KW-0805">Transcription regulation</keyword>
<dbReference type="Gene3D" id="3.40.50.2300">
    <property type="match status" value="2"/>
</dbReference>
<proteinExistence type="predicted"/>
<dbReference type="InterPro" id="IPR010982">
    <property type="entry name" value="Lambda_DNA-bd_dom_sf"/>
</dbReference>
<protein>
    <submittedName>
        <fullName evidence="5">LacI family DNA-binding transcriptional regulator</fullName>
    </submittedName>
</protein>
<keyword evidence="3" id="KW-0804">Transcription</keyword>
<sequence>MTPPAKPPAKPSTIYDLAERAGTSASTVSAILNGSWQQRRISADTAARVQQLAGELGFAVNRQASGLRRQRSGLIGMMIPTHEDRFFGTMSQAFEREARARGLCPVVVSTLRDAALEVETVRTLITWQVEHLVVTGATQPDAISEECRQAGVRHVNVDLPGRRAPSITSDNRWGAAELTRALQAGPPAATPGARDAVWFLGGIRGEYATEQRILGFLEAEGDADGRADGVPAAAVPRGRTATARAAAAAAVNADTTAAATRPVALPAAQRVISCGYNPDQAARALEDLYGTLGGLPRALLLASAVTLEGAIRFLRTLPDAELAACRFGSYDWDPYATALRFPVHMVRQNVDGLMGEAFRVIDGAGIGAGEVVQVRPELVRAG</sequence>
<comment type="caution">
    <text evidence="5">The sequence shown here is derived from an EMBL/GenBank/DDBJ whole genome shotgun (WGS) entry which is preliminary data.</text>
</comment>
<organism evidence="5 6">
    <name type="scientific">Pseudaquabacterium rugosum</name>
    <dbReference type="NCBI Taxonomy" id="2984194"/>
    <lineage>
        <taxon>Bacteria</taxon>
        <taxon>Pseudomonadati</taxon>
        <taxon>Pseudomonadota</taxon>
        <taxon>Betaproteobacteria</taxon>
        <taxon>Burkholderiales</taxon>
        <taxon>Sphaerotilaceae</taxon>
        <taxon>Pseudaquabacterium</taxon>
    </lineage>
</organism>
<dbReference type="GO" id="GO:0003677">
    <property type="term" value="F:DNA binding"/>
    <property type="evidence" value="ECO:0007669"/>
    <property type="project" value="UniProtKB-KW"/>
</dbReference>
<dbReference type="CDD" id="cd01392">
    <property type="entry name" value="HTH_LacI"/>
    <property type="match status" value="1"/>
</dbReference>
<reference evidence="5 6" key="1">
    <citation type="submission" date="2024-04" db="EMBL/GenBank/DDBJ databases">
        <title>Novel species of the genus Ideonella isolated from streams.</title>
        <authorList>
            <person name="Lu H."/>
        </authorList>
    </citation>
    <scope>NUCLEOTIDE SEQUENCE [LARGE SCALE GENOMIC DNA]</scope>
    <source>
        <strain evidence="5 6">BYS139W</strain>
    </source>
</reference>
<dbReference type="InterPro" id="IPR000843">
    <property type="entry name" value="HTH_LacI"/>
</dbReference>
<evidence type="ECO:0000313" key="5">
    <source>
        <dbReference type="EMBL" id="MEK8027563.1"/>
    </source>
</evidence>
<accession>A0ABU9BCD0</accession>
<dbReference type="SUPFAM" id="SSF47413">
    <property type="entry name" value="lambda repressor-like DNA-binding domains"/>
    <property type="match status" value="1"/>
</dbReference>
<evidence type="ECO:0000256" key="2">
    <source>
        <dbReference type="ARBA" id="ARBA00023125"/>
    </source>
</evidence>
<evidence type="ECO:0000313" key="6">
    <source>
        <dbReference type="Proteomes" id="UP001368500"/>
    </source>
</evidence>
<evidence type="ECO:0000259" key="4">
    <source>
        <dbReference type="PROSITE" id="PS50932"/>
    </source>
</evidence>
<dbReference type="Pfam" id="PF00356">
    <property type="entry name" value="LacI"/>
    <property type="match status" value="1"/>
</dbReference>
<keyword evidence="6" id="KW-1185">Reference proteome</keyword>
<dbReference type="PANTHER" id="PTHR30146:SF153">
    <property type="entry name" value="LACTOSE OPERON REPRESSOR"/>
    <property type="match status" value="1"/>
</dbReference>
<dbReference type="Gene3D" id="1.10.260.40">
    <property type="entry name" value="lambda repressor-like DNA-binding domains"/>
    <property type="match status" value="1"/>
</dbReference>
<dbReference type="EMBL" id="JBBUTF010000015">
    <property type="protein sequence ID" value="MEK8027563.1"/>
    <property type="molecule type" value="Genomic_DNA"/>
</dbReference>
<evidence type="ECO:0000256" key="3">
    <source>
        <dbReference type="ARBA" id="ARBA00023163"/>
    </source>
</evidence>
<evidence type="ECO:0000256" key="1">
    <source>
        <dbReference type="ARBA" id="ARBA00023015"/>
    </source>
</evidence>
<feature type="domain" description="HTH lacI-type" evidence="4">
    <location>
        <begin position="12"/>
        <end position="69"/>
    </location>
</feature>
<dbReference type="Proteomes" id="UP001368500">
    <property type="component" value="Unassembled WGS sequence"/>
</dbReference>
<name>A0ABU9BCD0_9BURK</name>
<dbReference type="PANTHER" id="PTHR30146">
    <property type="entry name" value="LACI-RELATED TRANSCRIPTIONAL REPRESSOR"/>
    <property type="match status" value="1"/>
</dbReference>
<keyword evidence="2 5" id="KW-0238">DNA-binding</keyword>
<dbReference type="SMART" id="SM00354">
    <property type="entry name" value="HTH_LACI"/>
    <property type="match status" value="1"/>
</dbReference>
<dbReference type="SUPFAM" id="SSF53822">
    <property type="entry name" value="Periplasmic binding protein-like I"/>
    <property type="match status" value="1"/>
</dbReference>
<dbReference type="RefSeq" id="WP_341375347.1">
    <property type="nucleotide sequence ID" value="NZ_JBBUTF010000015.1"/>
</dbReference>
<dbReference type="InterPro" id="IPR028082">
    <property type="entry name" value="Peripla_BP_I"/>
</dbReference>
<dbReference type="PROSITE" id="PS50932">
    <property type="entry name" value="HTH_LACI_2"/>
    <property type="match status" value="1"/>
</dbReference>
<gene>
    <name evidence="5" type="ORF">AACH11_16490</name>
</gene>